<name>A0ABW2U5I9_9BACT</name>
<keyword evidence="1" id="KW-1133">Transmembrane helix</keyword>
<keyword evidence="1" id="KW-0472">Membrane</keyword>
<evidence type="ECO:0000313" key="3">
    <source>
        <dbReference type="Proteomes" id="UP001596513"/>
    </source>
</evidence>
<keyword evidence="3" id="KW-1185">Reference proteome</keyword>
<proteinExistence type="predicted"/>
<reference evidence="3" key="1">
    <citation type="journal article" date="2019" name="Int. J. Syst. Evol. Microbiol.">
        <title>The Global Catalogue of Microorganisms (GCM) 10K type strain sequencing project: providing services to taxonomists for standard genome sequencing and annotation.</title>
        <authorList>
            <consortium name="The Broad Institute Genomics Platform"/>
            <consortium name="The Broad Institute Genome Sequencing Center for Infectious Disease"/>
            <person name="Wu L."/>
            <person name="Ma J."/>
        </authorList>
    </citation>
    <scope>NUCLEOTIDE SEQUENCE [LARGE SCALE GENOMIC DNA]</scope>
    <source>
        <strain evidence="3">JCM 19635</strain>
    </source>
</reference>
<organism evidence="2 3">
    <name type="scientific">Hymenobacter humi</name>
    <dbReference type="NCBI Taxonomy" id="1411620"/>
    <lineage>
        <taxon>Bacteria</taxon>
        <taxon>Pseudomonadati</taxon>
        <taxon>Bacteroidota</taxon>
        <taxon>Cytophagia</taxon>
        <taxon>Cytophagales</taxon>
        <taxon>Hymenobacteraceae</taxon>
        <taxon>Hymenobacter</taxon>
    </lineage>
</organism>
<dbReference type="RefSeq" id="WP_380203453.1">
    <property type="nucleotide sequence ID" value="NZ_JBHTEK010000001.1"/>
</dbReference>
<feature type="transmembrane region" description="Helical" evidence="1">
    <location>
        <begin position="31"/>
        <end position="49"/>
    </location>
</feature>
<sequence length="324" mass="35208">MTSLDFPFSAATRPSNPVAQFLVRLHRANPVLFWTGALNVALALLALTLLPFDHRTVTGLAVWIKPLKFSLSIIAFVWTLGWLLSYLPAAAQRSVRRLSWGVAVSMTVEQAVIFGQAARGTTSHFNIGSALDGILFAVMGWFIVINTLMTCWALWLVWRHRPDGPASAVWGMRLGMLLFVVGSLLGGVMIHLNQHTVGAPDGGPGLPGLGWSTRAGDLRAAHFLGMHALQVVPLLGWALSRWVPRRAVLLTWVGTALYAAAVGGLFALAMAGRPCWRWATSFSCIPGHHFPLLPSLSCLAHPHAGLAPGSICRARGIRQRRQWL</sequence>
<feature type="transmembrane region" description="Helical" evidence="1">
    <location>
        <begin position="247"/>
        <end position="271"/>
    </location>
</feature>
<evidence type="ECO:0000256" key="1">
    <source>
        <dbReference type="SAM" id="Phobius"/>
    </source>
</evidence>
<evidence type="ECO:0000313" key="2">
    <source>
        <dbReference type="EMBL" id="MFC7668274.1"/>
    </source>
</evidence>
<feature type="transmembrane region" description="Helical" evidence="1">
    <location>
        <begin position="69"/>
        <end position="87"/>
    </location>
</feature>
<feature type="transmembrane region" description="Helical" evidence="1">
    <location>
        <begin position="170"/>
        <end position="192"/>
    </location>
</feature>
<keyword evidence="1" id="KW-0812">Transmembrane</keyword>
<feature type="transmembrane region" description="Helical" evidence="1">
    <location>
        <begin position="220"/>
        <end position="240"/>
    </location>
</feature>
<gene>
    <name evidence="2" type="ORF">ACFQT0_13470</name>
</gene>
<dbReference type="EMBL" id="JBHTEK010000001">
    <property type="protein sequence ID" value="MFC7668274.1"/>
    <property type="molecule type" value="Genomic_DNA"/>
</dbReference>
<feature type="transmembrane region" description="Helical" evidence="1">
    <location>
        <begin position="138"/>
        <end position="158"/>
    </location>
</feature>
<accession>A0ABW2U5I9</accession>
<comment type="caution">
    <text evidence="2">The sequence shown here is derived from an EMBL/GenBank/DDBJ whole genome shotgun (WGS) entry which is preliminary data.</text>
</comment>
<dbReference type="Proteomes" id="UP001596513">
    <property type="component" value="Unassembled WGS sequence"/>
</dbReference>
<protein>
    <submittedName>
        <fullName evidence="2">Uncharacterized protein</fullName>
    </submittedName>
</protein>